<proteinExistence type="predicted"/>
<keyword evidence="2" id="KW-1185">Reference proteome</keyword>
<accession>A0A3M7SJC7</accession>
<sequence length="82" mass="9402">MGMPMQLVDQIKTILDKYTVQPLLNYLISGKHSTGLSTLTKNFDEDLEQYVLAFDICKRNNLTGVKEHPDSLNKIKSFDDLR</sequence>
<evidence type="ECO:0000313" key="2">
    <source>
        <dbReference type="Proteomes" id="UP000276133"/>
    </source>
</evidence>
<evidence type="ECO:0000313" key="1">
    <source>
        <dbReference type="EMBL" id="RNA35815.1"/>
    </source>
</evidence>
<name>A0A3M7SJC7_BRAPC</name>
<protein>
    <submittedName>
        <fullName evidence="1">Uncharacterized protein</fullName>
    </submittedName>
</protein>
<comment type="caution">
    <text evidence="1">The sequence shown here is derived from an EMBL/GenBank/DDBJ whole genome shotgun (WGS) entry which is preliminary data.</text>
</comment>
<dbReference type="AlphaFoldDB" id="A0A3M7SJC7"/>
<dbReference type="EMBL" id="REGN01001284">
    <property type="protein sequence ID" value="RNA35815.1"/>
    <property type="molecule type" value="Genomic_DNA"/>
</dbReference>
<organism evidence="1 2">
    <name type="scientific">Brachionus plicatilis</name>
    <name type="common">Marine rotifer</name>
    <name type="synonym">Brachionus muelleri</name>
    <dbReference type="NCBI Taxonomy" id="10195"/>
    <lineage>
        <taxon>Eukaryota</taxon>
        <taxon>Metazoa</taxon>
        <taxon>Spiralia</taxon>
        <taxon>Gnathifera</taxon>
        <taxon>Rotifera</taxon>
        <taxon>Eurotatoria</taxon>
        <taxon>Monogononta</taxon>
        <taxon>Pseudotrocha</taxon>
        <taxon>Ploima</taxon>
        <taxon>Brachionidae</taxon>
        <taxon>Brachionus</taxon>
    </lineage>
</organism>
<reference evidence="1 2" key="1">
    <citation type="journal article" date="2018" name="Sci. Rep.">
        <title>Genomic signatures of local adaptation to the degree of environmental predictability in rotifers.</title>
        <authorList>
            <person name="Franch-Gras L."/>
            <person name="Hahn C."/>
            <person name="Garcia-Roger E.M."/>
            <person name="Carmona M.J."/>
            <person name="Serra M."/>
            <person name="Gomez A."/>
        </authorList>
    </citation>
    <scope>NUCLEOTIDE SEQUENCE [LARGE SCALE GENOMIC DNA]</scope>
    <source>
        <strain evidence="1">HYR1</strain>
    </source>
</reference>
<gene>
    <name evidence="1" type="ORF">BpHYR1_001905</name>
</gene>
<dbReference type="Proteomes" id="UP000276133">
    <property type="component" value="Unassembled WGS sequence"/>
</dbReference>